<evidence type="ECO:0000256" key="1">
    <source>
        <dbReference type="SAM" id="MobiDB-lite"/>
    </source>
</evidence>
<name>A0A4S4KMR9_9APHY</name>
<gene>
    <name evidence="3" type="ORF">EW026_g3245</name>
</gene>
<keyword evidence="4" id="KW-1185">Reference proteome</keyword>
<dbReference type="PANTHER" id="PTHR23257:SF963">
    <property type="entry name" value="AT08303P"/>
    <property type="match status" value="1"/>
</dbReference>
<accession>A0A4S4KMR9</accession>
<dbReference type="Pfam" id="PF07714">
    <property type="entry name" value="PK_Tyr_Ser-Thr"/>
    <property type="match status" value="1"/>
</dbReference>
<dbReference type="AlphaFoldDB" id="A0A4S4KMR9"/>
<organism evidence="3 4">
    <name type="scientific">Hermanssonia centrifuga</name>
    <dbReference type="NCBI Taxonomy" id="98765"/>
    <lineage>
        <taxon>Eukaryota</taxon>
        <taxon>Fungi</taxon>
        <taxon>Dikarya</taxon>
        <taxon>Basidiomycota</taxon>
        <taxon>Agaricomycotina</taxon>
        <taxon>Agaricomycetes</taxon>
        <taxon>Polyporales</taxon>
        <taxon>Meruliaceae</taxon>
        <taxon>Hermanssonia</taxon>
    </lineage>
</organism>
<dbReference type="Gene3D" id="1.20.930.20">
    <property type="entry name" value="Adaptor protein Cbl, N-terminal domain"/>
    <property type="match status" value="1"/>
</dbReference>
<dbReference type="InterPro" id="IPR000719">
    <property type="entry name" value="Prot_kinase_dom"/>
</dbReference>
<dbReference type="GO" id="GO:0005737">
    <property type="term" value="C:cytoplasm"/>
    <property type="evidence" value="ECO:0007669"/>
    <property type="project" value="TreeGrafter"/>
</dbReference>
<feature type="domain" description="Protein kinase" evidence="2">
    <location>
        <begin position="263"/>
        <end position="535"/>
    </location>
</feature>
<dbReference type="Gene3D" id="3.30.200.20">
    <property type="entry name" value="Phosphorylase Kinase, domain 1"/>
    <property type="match status" value="1"/>
</dbReference>
<dbReference type="InterPro" id="IPR011009">
    <property type="entry name" value="Kinase-like_dom_sf"/>
</dbReference>
<dbReference type="GO" id="GO:0007166">
    <property type="term" value="P:cell surface receptor signaling pathway"/>
    <property type="evidence" value="ECO:0007669"/>
    <property type="project" value="InterPro"/>
</dbReference>
<dbReference type="EMBL" id="SGPJ01000094">
    <property type="protein sequence ID" value="THG99047.1"/>
    <property type="molecule type" value="Genomic_DNA"/>
</dbReference>
<evidence type="ECO:0000313" key="4">
    <source>
        <dbReference type="Proteomes" id="UP000309038"/>
    </source>
</evidence>
<reference evidence="3 4" key="1">
    <citation type="submission" date="2019-02" db="EMBL/GenBank/DDBJ databases">
        <title>Genome sequencing of the rare red list fungi Phlebia centrifuga.</title>
        <authorList>
            <person name="Buettner E."/>
            <person name="Kellner H."/>
        </authorList>
    </citation>
    <scope>NUCLEOTIDE SEQUENCE [LARGE SCALE GENOMIC DNA]</scope>
    <source>
        <strain evidence="3 4">DSM 108282</strain>
    </source>
</reference>
<dbReference type="InterPro" id="IPR036537">
    <property type="entry name" value="Adaptor_Cbl_N_dom_sf"/>
</dbReference>
<dbReference type="PROSITE" id="PS50011">
    <property type="entry name" value="PROTEIN_KINASE_DOM"/>
    <property type="match status" value="1"/>
</dbReference>
<dbReference type="Gene3D" id="1.10.510.10">
    <property type="entry name" value="Transferase(Phosphotransferase) domain 1"/>
    <property type="match status" value="1"/>
</dbReference>
<dbReference type="GO" id="GO:0004672">
    <property type="term" value="F:protein kinase activity"/>
    <property type="evidence" value="ECO:0007669"/>
    <property type="project" value="InterPro"/>
</dbReference>
<proteinExistence type="predicted"/>
<dbReference type="SUPFAM" id="SSF56112">
    <property type="entry name" value="Protein kinase-like (PK-like)"/>
    <property type="match status" value="1"/>
</dbReference>
<comment type="caution">
    <text evidence="3">The sequence shown here is derived from an EMBL/GenBank/DDBJ whole genome shotgun (WGS) entry which is preliminary data.</text>
</comment>
<dbReference type="CDD" id="cd21037">
    <property type="entry name" value="MLKL_NTD"/>
    <property type="match status" value="1"/>
</dbReference>
<evidence type="ECO:0000259" key="2">
    <source>
        <dbReference type="PROSITE" id="PS50011"/>
    </source>
</evidence>
<feature type="region of interest" description="Disordered" evidence="1">
    <location>
        <begin position="527"/>
        <end position="546"/>
    </location>
</feature>
<dbReference type="PANTHER" id="PTHR23257">
    <property type="entry name" value="SERINE-THREONINE PROTEIN KINASE"/>
    <property type="match status" value="1"/>
</dbReference>
<sequence>MNFVFNTVTDAGIAGLGIVSDLGIAPGAGLVATALHSIKENCEQIVTHKADCRRLANTAAQLYNLFEEQTKQLEKTPLRPATDEVEQVLLDVREKTLKWASYGRIRAFRYEKTIGEGIKHCHTELENSVRGFQIAAVVSLAAAQKEQMEQMQYNHQEVVERLNQHQEIAERFNKLILTASKDAIIKRGPDPQAEPLLELGHERLREMRDYLNNMTGELRINGQTTTRATFNTTYLRTQDVLSALHTATKLLPNIKSLNGEVVKDGNMPYAGGSFSDVWIGIWLGDRKVALKCLRGIKNTSSTAKRRFENEIKIWSKLQHPNVLSFLGMVTDVGAYLALRDKGKNFNRIQLLLGAALGLEYLHSKNVVHGNLKCANILITETPVMDDDGQPIKDDEGNPITKIDACVSDFEMAKVFDEVNEHSSNNTLTRQASARWLAPELVNTIRAEPPSDVFSFAMLMIELFTLQPPFPHLRRDAQVIHRIVVMKERPPRPRSPWVSDAMWQLIQECWNEQGDRRPTMGQVVKRLRELENQPPVTLEPEEEMDTD</sequence>
<dbReference type="InterPro" id="IPR059179">
    <property type="entry name" value="MLKL-like_MCAfunc"/>
</dbReference>
<dbReference type="InterPro" id="IPR050167">
    <property type="entry name" value="Ser_Thr_protein_kinase"/>
</dbReference>
<evidence type="ECO:0000313" key="3">
    <source>
        <dbReference type="EMBL" id="THG99047.1"/>
    </source>
</evidence>
<dbReference type="GO" id="GO:0005524">
    <property type="term" value="F:ATP binding"/>
    <property type="evidence" value="ECO:0007669"/>
    <property type="project" value="InterPro"/>
</dbReference>
<protein>
    <recommendedName>
        <fullName evidence="2">Protein kinase domain-containing protein</fullName>
    </recommendedName>
</protein>
<dbReference type="InterPro" id="IPR001245">
    <property type="entry name" value="Ser-Thr/Tyr_kinase_cat_dom"/>
</dbReference>
<dbReference type="Proteomes" id="UP000309038">
    <property type="component" value="Unassembled WGS sequence"/>
</dbReference>